<dbReference type="RefSeq" id="WP_110795201.1">
    <property type="nucleotide sequence ID" value="NZ_KZ826482.1"/>
</dbReference>
<keyword evidence="10" id="KW-1185">Reference proteome</keyword>
<dbReference type="Pfam" id="PF01435">
    <property type="entry name" value="Peptidase_M48"/>
    <property type="match status" value="1"/>
</dbReference>
<evidence type="ECO:0000256" key="3">
    <source>
        <dbReference type="ARBA" id="ARBA00022723"/>
    </source>
</evidence>
<dbReference type="GO" id="GO:0016020">
    <property type="term" value="C:membrane"/>
    <property type="evidence" value="ECO:0007669"/>
    <property type="project" value="TreeGrafter"/>
</dbReference>
<keyword evidence="2" id="KW-0645">Protease</keyword>
<keyword evidence="6" id="KW-0482">Metalloprotease</keyword>
<dbReference type="InterPro" id="IPR011990">
    <property type="entry name" value="TPR-like_helical_dom_sf"/>
</dbReference>
<feature type="domain" description="Peptidase M48" evidence="8">
    <location>
        <begin position="43"/>
        <end position="225"/>
    </location>
</feature>
<dbReference type="AlphaFoldDB" id="A0A2V4NU32"/>
<dbReference type="PANTHER" id="PTHR22726">
    <property type="entry name" value="METALLOENDOPEPTIDASE OMA1"/>
    <property type="match status" value="1"/>
</dbReference>
<dbReference type="SMART" id="SM00028">
    <property type="entry name" value="TPR"/>
    <property type="match status" value="2"/>
</dbReference>
<dbReference type="GO" id="GO:0051603">
    <property type="term" value="P:proteolysis involved in protein catabolic process"/>
    <property type="evidence" value="ECO:0007669"/>
    <property type="project" value="TreeGrafter"/>
</dbReference>
<organism evidence="9 10">
    <name type="scientific">Litorivita pollutaquae</name>
    <dbReference type="NCBI Taxonomy" id="2200892"/>
    <lineage>
        <taxon>Bacteria</taxon>
        <taxon>Pseudomonadati</taxon>
        <taxon>Pseudomonadota</taxon>
        <taxon>Alphaproteobacteria</taxon>
        <taxon>Rhodobacterales</taxon>
        <taxon>Paracoccaceae</taxon>
        <taxon>Litorivita</taxon>
    </lineage>
</organism>
<feature type="chain" id="PRO_5015954976" evidence="7">
    <location>
        <begin position="28"/>
        <end position="450"/>
    </location>
</feature>
<feature type="signal peptide" evidence="7">
    <location>
        <begin position="1"/>
        <end position="27"/>
    </location>
</feature>
<dbReference type="Gene3D" id="3.30.2010.10">
    <property type="entry name" value="Metalloproteases ('zincins'), catalytic domain"/>
    <property type="match status" value="1"/>
</dbReference>
<name>A0A2V4NU32_9RHOB</name>
<proteinExistence type="predicted"/>
<dbReference type="GO" id="GO:0046872">
    <property type="term" value="F:metal ion binding"/>
    <property type="evidence" value="ECO:0007669"/>
    <property type="project" value="UniProtKB-KW"/>
</dbReference>
<sequence>MRLLRSFYAAVTVASLAMLMLASPARAASLIRDPDIEYALGQLAAPLLKAAGLSPNRVKVLVINDSNLNAYVIDSDHIFIHSGLILRMERAAQLQSVIAHEAAHIAGGHLTRRRNNMANMRSVAGIGIALAAATAAASGNVQAASGVGLGISSSAARSFMAHTRDEESAADNAGLRYMVRAGVDPKGALEVQSMFKGQETLSAARQDPYARTHPLSRDRYRRLEAATAGLKGKVPDGDSDAARYWFDRAKGKLSAFQRAPKWTMRRAKESVSADITLMRQAIAYHRQSKTSAALAALDRAIVMRPKDPYFMELKGQILIERRQFRAAVGAYESAARMAPNNPLILAGLGRSLLALDTADATRKALTVLEKSRARDYTNGNAMRDLGMAYARLGNHGMASLAVAERHALRGRMKDAALHANRAAGLLPQGSGAWQRAQDVIFAAKAASKRR</sequence>
<keyword evidence="5" id="KW-0862">Zinc</keyword>
<reference evidence="9 10" key="1">
    <citation type="submission" date="2018-05" db="EMBL/GenBank/DDBJ databases">
        <title>Oceanovita maritima gen. nov., sp. nov., a marine bacterium in the family Rhodobacteraceae isolated from surface seawater of Lundu port Xiamen, China.</title>
        <authorList>
            <person name="Hetharua B.H."/>
            <person name="Min D."/>
            <person name="Liao H."/>
            <person name="Tian Y."/>
        </authorList>
    </citation>
    <scope>NUCLEOTIDE SEQUENCE [LARGE SCALE GENOMIC DNA]</scope>
    <source>
        <strain evidence="9 10">FSX-11</strain>
    </source>
</reference>
<comment type="caution">
    <text evidence="9">The sequence shown here is derived from an EMBL/GenBank/DDBJ whole genome shotgun (WGS) entry which is preliminary data.</text>
</comment>
<comment type="cofactor">
    <cofactor evidence="1">
        <name>Zn(2+)</name>
        <dbReference type="ChEBI" id="CHEBI:29105"/>
    </cofactor>
</comment>
<dbReference type="GO" id="GO:0004222">
    <property type="term" value="F:metalloendopeptidase activity"/>
    <property type="evidence" value="ECO:0007669"/>
    <property type="project" value="InterPro"/>
</dbReference>
<dbReference type="EMBL" id="QFVT01000003">
    <property type="protein sequence ID" value="PYC48466.1"/>
    <property type="molecule type" value="Genomic_DNA"/>
</dbReference>
<dbReference type="InterPro" id="IPR001915">
    <property type="entry name" value="Peptidase_M48"/>
</dbReference>
<protein>
    <submittedName>
        <fullName evidence="9">Peptidase M48</fullName>
    </submittedName>
</protein>
<dbReference type="Pfam" id="PF13432">
    <property type="entry name" value="TPR_16"/>
    <property type="match status" value="1"/>
</dbReference>
<evidence type="ECO:0000313" key="10">
    <source>
        <dbReference type="Proteomes" id="UP000248012"/>
    </source>
</evidence>
<evidence type="ECO:0000259" key="8">
    <source>
        <dbReference type="Pfam" id="PF01435"/>
    </source>
</evidence>
<evidence type="ECO:0000256" key="5">
    <source>
        <dbReference type="ARBA" id="ARBA00022833"/>
    </source>
</evidence>
<evidence type="ECO:0000256" key="1">
    <source>
        <dbReference type="ARBA" id="ARBA00001947"/>
    </source>
</evidence>
<dbReference type="PANTHER" id="PTHR22726:SF1">
    <property type="entry name" value="METALLOENDOPEPTIDASE OMA1, MITOCHONDRIAL"/>
    <property type="match status" value="1"/>
</dbReference>
<evidence type="ECO:0000256" key="2">
    <source>
        <dbReference type="ARBA" id="ARBA00022670"/>
    </source>
</evidence>
<accession>A0A2V4NU32</accession>
<keyword evidence="3" id="KW-0479">Metal-binding</keyword>
<evidence type="ECO:0000256" key="6">
    <source>
        <dbReference type="ARBA" id="ARBA00023049"/>
    </source>
</evidence>
<dbReference type="InterPro" id="IPR019734">
    <property type="entry name" value="TPR_rpt"/>
</dbReference>
<gene>
    <name evidence="9" type="ORF">DI396_05695</name>
</gene>
<evidence type="ECO:0000256" key="4">
    <source>
        <dbReference type="ARBA" id="ARBA00022801"/>
    </source>
</evidence>
<keyword evidence="7" id="KW-0732">Signal</keyword>
<dbReference type="Gene3D" id="1.25.40.10">
    <property type="entry name" value="Tetratricopeptide repeat domain"/>
    <property type="match status" value="1"/>
</dbReference>
<evidence type="ECO:0000313" key="9">
    <source>
        <dbReference type="EMBL" id="PYC48466.1"/>
    </source>
</evidence>
<dbReference type="OrthoDB" id="9814887at2"/>
<dbReference type="Proteomes" id="UP000248012">
    <property type="component" value="Unassembled WGS sequence"/>
</dbReference>
<dbReference type="CDD" id="cd07324">
    <property type="entry name" value="M48C_Oma1-like"/>
    <property type="match status" value="1"/>
</dbReference>
<keyword evidence="4" id="KW-0378">Hydrolase</keyword>
<dbReference type="SUPFAM" id="SSF48452">
    <property type="entry name" value="TPR-like"/>
    <property type="match status" value="1"/>
</dbReference>
<evidence type="ECO:0000256" key="7">
    <source>
        <dbReference type="SAM" id="SignalP"/>
    </source>
</evidence>
<dbReference type="InterPro" id="IPR051156">
    <property type="entry name" value="Mito/Outer_Membr_Metalloprot"/>
</dbReference>